<dbReference type="GO" id="GO:0005886">
    <property type="term" value="C:plasma membrane"/>
    <property type="evidence" value="ECO:0007669"/>
    <property type="project" value="UniProtKB-ARBA"/>
</dbReference>
<evidence type="ECO:0000256" key="4">
    <source>
        <dbReference type="ARBA" id="ARBA00023136"/>
    </source>
</evidence>
<sequence length="289" mass="29800">MTSRTGTTALSAARAGVAAIWCGTLMAAALTIDHPVGLFALLAAVIWAGWLAGAGQQLRKASRFALPLALMVVGVNAIVSRDGITVIARLGEIPVLGRLDITLEGLVYGAVLGLRVVLVSLAAVLFTAVVDQDELLGLVRRRSGRFGLAASVAGRLMPLLAADGARMAEARRAVPKTLAVSRFDLVSSIATGALDRAADAAAALELRGLGEGPCLAPRAHRPWSRHDFGLLISSMACCAVVTAALIGGWVDFQSASSIRAAWGLGLAMTVVVLPLVLVAPLFERRGVGG</sequence>
<organism evidence="6">
    <name type="scientific">freshwater metagenome</name>
    <dbReference type="NCBI Taxonomy" id="449393"/>
    <lineage>
        <taxon>unclassified sequences</taxon>
        <taxon>metagenomes</taxon>
        <taxon>ecological metagenomes</taxon>
    </lineage>
</organism>
<keyword evidence="2 5" id="KW-0812">Transmembrane</keyword>
<evidence type="ECO:0000256" key="1">
    <source>
        <dbReference type="ARBA" id="ARBA00004141"/>
    </source>
</evidence>
<gene>
    <name evidence="6" type="ORF">UFOPK3444_00275</name>
</gene>
<proteinExistence type="predicted"/>
<feature type="transmembrane region" description="Helical" evidence="5">
    <location>
        <begin position="228"/>
        <end position="250"/>
    </location>
</feature>
<accession>A0A6J7D151</accession>
<feature type="transmembrane region" description="Helical" evidence="5">
    <location>
        <begin position="36"/>
        <end position="53"/>
    </location>
</feature>
<dbReference type="CDD" id="cd16914">
    <property type="entry name" value="EcfT"/>
    <property type="match status" value="1"/>
</dbReference>
<evidence type="ECO:0000313" key="6">
    <source>
        <dbReference type="EMBL" id="CAB4862825.1"/>
    </source>
</evidence>
<dbReference type="AlphaFoldDB" id="A0A6J7D151"/>
<name>A0A6J7D151_9ZZZZ</name>
<feature type="transmembrane region" description="Helical" evidence="5">
    <location>
        <begin position="65"/>
        <end position="87"/>
    </location>
</feature>
<evidence type="ECO:0000256" key="3">
    <source>
        <dbReference type="ARBA" id="ARBA00022989"/>
    </source>
</evidence>
<protein>
    <submittedName>
        <fullName evidence="6">Unannotated protein</fullName>
    </submittedName>
</protein>
<dbReference type="EMBL" id="CAFBLU010000003">
    <property type="protein sequence ID" value="CAB4862825.1"/>
    <property type="molecule type" value="Genomic_DNA"/>
</dbReference>
<feature type="transmembrane region" description="Helical" evidence="5">
    <location>
        <begin position="262"/>
        <end position="282"/>
    </location>
</feature>
<feature type="transmembrane region" description="Helical" evidence="5">
    <location>
        <begin position="12"/>
        <end position="30"/>
    </location>
</feature>
<comment type="subcellular location">
    <subcellularLocation>
        <location evidence="1">Membrane</location>
        <topology evidence="1">Multi-pass membrane protein</topology>
    </subcellularLocation>
</comment>
<reference evidence="6" key="1">
    <citation type="submission" date="2020-05" db="EMBL/GenBank/DDBJ databases">
        <authorList>
            <person name="Chiriac C."/>
            <person name="Salcher M."/>
            <person name="Ghai R."/>
            <person name="Kavagutti S V."/>
        </authorList>
    </citation>
    <scope>NUCLEOTIDE SEQUENCE</scope>
</reference>
<evidence type="ECO:0000256" key="5">
    <source>
        <dbReference type="SAM" id="Phobius"/>
    </source>
</evidence>
<dbReference type="InterPro" id="IPR003339">
    <property type="entry name" value="ABC/ECF_trnsptr_transmembrane"/>
</dbReference>
<keyword evidence="3 5" id="KW-1133">Transmembrane helix</keyword>
<feature type="transmembrane region" description="Helical" evidence="5">
    <location>
        <begin position="107"/>
        <end position="130"/>
    </location>
</feature>
<evidence type="ECO:0000256" key="2">
    <source>
        <dbReference type="ARBA" id="ARBA00022692"/>
    </source>
</evidence>
<keyword evidence="4 5" id="KW-0472">Membrane</keyword>
<dbReference type="Pfam" id="PF02361">
    <property type="entry name" value="CbiQ"/>
    <property type="match status" value="1"/>
</dbReference>